<dbReference type="EMBL" id="BTGD01000008">
    <property type="protein sequence ID" value="GMM56430.1"/>
    <property type="molecule type" value="Genomic_DNA"/>
</dbReference>
<evidence type="ECO:0000313" key="8">
    <source>
        <dbReference type="EMBL" id="GMM56430.1"/>
    </source>
</evidence>
<dbReference type="InterPro" id="IPR003388">
    <property type="entry name" value="Reticulon"/>
</dbReference>
<organism evidence="8 9">
    <name type="scientific">Maudiozyma humilis</name>
    <name type="common">Sour dough yeast</name>
    <name type="synonym">Kazachstania humilis</name>
    <dbReference type="NCBI Taxonomy" id="51915"/>
    <lineage>
        <taxon>Eukaryota</taxon>
        <taxon>Fungi</taxon>
        <taxon>Dikarya</taxon>
        <taxon>Ascomycota</taxon>
        <taxon>Saccharomycotina</taxon>
        <taxon>Saccharomycetes</taxon>
        <taxon>Saccharomycetales</taxon>
        <taxon>Saccharomycetaceae</taxon>
        <taxon>Maudiozyma</taxon>
    </lineage>
</organism>
<evidence type="ECO:0000256" key="6">
    <source>
        <dbReference type="RuleBase" id="RU363132"/>
    </source>
</evidence>
<evidence type="ECO:0000313" key="9">
    <source>
        <dbReference type="Proteomes" id="UP001377567"/>
    </source>
</evidence>
<feature type="transmembrane region" description="Helical" evidence="6">
    <location>
        <begin position="33"/>
        <end position="54"/>
    </location>
</feature>
<protein>
    <recommendedName>
        <fullName evidence="6">Reticulon-like protein</fullName>
    </recommendedName>
</protein>
<reference evidence="8 9" key="1">
    <citation type="journal article" date="2023" name="Elife">
        <title>Identification of key yeast species and microbe-microbe interactions impacting larval growth of Drosophila in the wild.</title>
        <authorList>
            <person name="Mure A."/>
            <person name="Sugiura Y."/>
            <person name="Maeda R."/>
            <person name="Honda K."/>
            <person name="Sakurai N."/>
            <person name="Takahashi Y."/>
            <person name="Watada M."/>
            <person name="Katoh T."/>
            <person name="Gotoh A."/>
            <person name="Gotoh Y."/>
            <person name="Taniguchi I."/>
            <person name="Nakamura K."/>
            <person name="Hayashi T."/>
            <person name="Katayama T."/>
            <person name="Uemura T."/>
            <person name="Hattori Y."/>
        </authorList>
    </citation>
    <scope>NUCLEOTIDE SEQUENCE [LARGE SCALE GENOMIC DNA]</scope>
    <source>
        <strain evidence="8 9">KH-74</strain>
    </source>
</reference>
<proteinExistence type="predicted"/>
<gene>
    <name evidence="8" type="ORF">DAKH74_030460</name>
</gene>
<dbReference type="GO" id="GO:0005789">
    <property type="term" value="C:endoplasmic reticulum membrane"/>
    <property type="evidence" value="ECO:0007669"/>
    <property type="project" value="UniProtKB-SubCell"/>
</dbReference>
<keyword evidence="4 6" id="KW-1133">Transmembrane helix</keyword>
<dbReference type="Proteomes" id="UP001377567">
    <property type="component" value="Unassembled WGS sequence"/>
</dbReference>
<dbReference type="PROSITE" id="PS50845">
    <property type="entry name" value="RETICULON"/>
    <property type="match status" value="1"/>
</dbReference>
<dbReference type="PANTHER" id="PTHR10994">
    <property type="entry name" value="RETICULON"/>
    <property type="match status" value="1"/>
</dbReference>
<dbReference type="InterPro" id="IPR045064">
    <property type="entry name" value="Reticulon-like"/>
</dbReference>
<accession>A0AAV5RY92</accession>
<evidence type="ECO:0000259" key="7">
    <source>
        <dbReference type="PROSITE" id="PS50845"/>
    </source>
</evidence>
<dbReference type="Pfam" id="PF02453">
    <property type="entry name" value="Reticulon"/>
    <property type="match status" value="1"/>
</dbReference>
<keyword evidence="9" id="KW-1185">Reference proteome</keyword>
<evidence type="ECO:0000256" key="3">
    <source>
        <dbReference type="ARBA" id="ARBA00022824"/>
    </source>
</evidence>
<feature type="transmembrane region" description="Helical" evidence="6">
    <location>
        <begin position="141"/>
        <end position="162"/>
    </location>
</feature>
<keyword evidence="2 6" id="KW-0812">Transmembrane</keyword>
<dbReference type="PANTHER" id="PTHR10994:SF193">
    <property type="entry name" value="RETICULON-LIKE PROTEIN"/>
    <property type="match status" value="1"/>
</dbReference>
<name>A0AAV5RY92_MAUHU</name>
<comment type="caution">
    <text evidence="8">The sequence shown here is derived from an EMBL/GenBank/DDBJ whole genome shotgun (WGS) entry which is preliminary data.</text>
</comment>
<sequence length="277" mass="30159">MSAPAAPKSKCAPCCACECDILLWKNPVETGKYFFGSLVALLILKKVNLLTFLLRVLYTVFLTTGTVEFVSKLVLGQGLVTKYGIKECPNTVGFLKPHIDEFLKQLPVKQAKMRGLVFAHVPKSTFKAAAVAFALHRFFSWFSVWTILFAADILAFSLPVVYKTYQKEIDAHVETCCAQAKKECDKYSKIACDKVRPHLEKLGPLAKLCQSSSAAPEATSAKLAADVPLETSAATTTGADLPSVPAAAASATQEFNVDELANEIKQSTNSLKQDFQN</sequence>
<feature type="domain" description="Reticulon" evidence="7">
    <location>
        <begin position="18"/>
        <end position="195"/>
    </location>
</feature>
<keyword evidence="3 6" id="KW-0256">Endoplasmic reticulum</keyword>
<evidence type="ECO:0000256" key="5">
    <source>
        <dbReference type="ARBA" id="ARBA00023136"/>
    </source>
</evidence>
<dbReference type="GO" id="GO:0009617">
    <property type="term" value="P:response to bacterium"/>
    <property type="evidence" value="ECO:0007669"/>
    <property type="project" value="InterPro"/>
</dbReference>
<evidence type="ECO:0000256" key="2">
    <source>
        <dbReference type="ARBA" id="ARBA00022692"/>
    </source>
</evidence>
<evidence type="ECO:0000256" key="4">
    <source>
        <dbReference type="ARBA" id="ARBA00022989"/>
    </source>
</evidence>
<keyword evidence="5 6" id="KW-0472">Membrane</keyword>
<evidence type="ECO:0000256" key="1">
    <source>
        <dbReference type="ARBA" id="ARBA00004477"/>
    </source>
</evidence>
<dbReference type="AlphaFoldDB" id="A0AAV5RY92"/>
<comment type="subcellular location">
    <subcellularLocation>
        <location evidence="1 6">Endoplasmic reticulum membrane</location>
        <topology evidence="1 6">Multi-pass membrane protein</topology>
    </subcellularLocation>
</comment>